<comment type="subcellular location">
    <subcellularLocation>
        <location evidence="1">Nucleus</location>
    </subcellularLocation>
</comment>
<feature type="compositionally biased region" description="Basic residues" evidence="5">
    <location>
        <begin position="1"/>
        <end position="19"/>
    </location>
</feature>
<dbReference type="AlphaFoldDB" id="A0A6A7C6H8"/>
<dbReference type="InterPro" id="IPR023179">
    <property type="entry name" value="GTP-bd_ortho_bundle_sf"/>
</dbReference>
<name>A0A6A7C6H8_9PEZI</name>
<keyword evidence="4" id="KW-0539">Nucleus</keyword>
<dbReference type="Pfam" id="PF08701">
    <property type="entry name" value="GN3L_Grn1"/>
    <property type="match status" value="1"/>
</dbReference>
<dbReference type="GO" id="GO:0005730">
    <property type="term" value="C:nucleolus"/>
    <property type="evidence" value="ECO:0007669"/>
    <property type="project" value="TreeGrafter"/>
</dbReference>
<proteinExistence type="predicted"/>
<evidence type="ECO:0000256" key="1">
    <source>
        <dbReference type="ARBA" id="ARBA00004123"/>
    </source>
</evidence>
<protein>
    <recommendedName>
        <fullName evidence="6">Guanine nucleotide-binding protein-like 3 N-terminal domain-containing protein</fullName>
    </recommendedName>
</protein>
<evidence type="ECO:0000256" key="4">
    <source>
        <dbReference type="ARBA" id="ARBA00023242"/>
    </source>
</evidence>
<feature type="compositionally biased region" description="Acidic residues" evidence="5">
    <location>
        <begin position="100"/>
        <end position="119"/>
    </location>
</feature>
<dbReference type="Proteomes" id="UP000799421">
    <property type="component" value="Unassembled WGS sequence"/>
</dbReference>
<feature type="domain" description="Guanine nucleotide-binding protein-like 3 N-terminal" evidence="6">
    <location>
        <begin position="13"/>
        <end position="90"/>
    </location>
</feature>
<dbReference type="OrthoDB" id="10266128at2759"/>
<keyword evidence="8" id="KW-1185">Reference proteome</keyword>
<evidence type="ECO:0000313" key="8">
    <source>
        <dbReference type="Proteomes" id="UP000799421"/>
    </source>
</evidence>
<dbReference type="Gene3D" id="1.10.1580.10">
    <property type="match status" value="1"/>
</dbReference>
<dbReference type="EMBL" id="MU005964">
    <property type="protein sequence ID" value="KAF2862847.1"/>
    <property type="molecule type" value="Genomic_DNA"/>
</dbReference>
<keyword evidence="2" id="KW-0547">Nucleotide-binding</keyword>
<reference evidence="7" key="1">
    <citation type="journal article" date="2020" name="Stud. Mycol.">
        <title>101 Dothideomycetes genomes: a test case for predicting lifestyles and emergence of pathogens.</title>
        <authorList>
            <person name="Haridas S."/>
            <person name="Albert R."/>
            <person name="Binder M."/>
            <person name="Bloem J."/>
            <person name="Labutti K."/>
            <person name="Salamov A."/>
            <person name="Andreopoulos B."/>
            <person name="Baker S."/>
            <person name="Barry K."/>
            <person name="Bills G."/>
            <person name="Bluhm B."/>
            <person name="Cannon C."/>
            <person name="Castanera R."/>
            <person name="Culley D."/>
            <person name="Daum C."/>
            <person name="Ezra D."/>
            <person name="Gonzalez J."/>
            <person name="Henrissat B."/>
            <person name="Kuo A."/>
            <person name="Liang C."/>
            <person name="Lipzen A."/>
            <person name="Lutzoni F."/>
            <person name="Magnuson J."/>
            <person name="Mondo S."/>
            <person name="Nolan M."/>
            <person name="Ohm R."/>
            <person name="Pangilinan J."/>
            <person name="Park H.-J."/>
            <person name="Ramirez L."/>
            <person name="Alfaro M."/>
            <person name="Sun H."/>
            <person name="Tritt A."/>
            <person name="Yoshinaga Y."/>
            <person name="Zwiers L.-H."/>
            <person name="Turgeon B."/>
            <person name="Goodwin S."/>
            <person name="Spatafora J."/>
            <person name="Crous P."/>
            <person name="Grigoriev I."/>
        </authorList>
    </citation>
    <scope>NUCLEOTIDE SEQUENCE</scope>
    <source>
        <strain evidence="7">CBS 480.64</strain>
    </source>
</reference>
<evidence type="ECO:0000256" key="2">
    <source>
        <dbReference type="ARBA" id="ARBA00022741"/>
    </source>
</evidence>
<organism evidence="7 8">
    <name type="scientific">Piedraia hortae CBS 480.64</name>
    <dbReference type="NCBI Taxonomy" id="1314780"/>
    <lineage>
        <taxon>Eukaryota</taxon>
        <taxon>Fungi</taxon>
        <taxon>Dikarya</taxon>
        <taxon>Ascomycota</taxon>
        <taxon>Pezizomycotina</taxon>
        <taxon>Dothideomycetes</taxon>
        <taxon>Dothideomycetidae</taxon>
        <taxon>Capnodiales</taxon>
        <taxon>Piedraiaceae</taxon>
        <taxon>Piedraia</taxon>
    </lineage>
</organism>
<dbReference type="InterPro" id="IPR014813">
    <property type="entry name" value="Gnl3_N_dom"/>
</dbReference>
<accession>A0A6A7C6H8</accession>
<dbReference type="PANTHER" id="PTHR11089:SF30">
    <property type="entry name" value="GUANINE NUCLEOTIDE-BINDING PROTEIN-LIKE 3 HOMOLOG"/>
    <property type="match status" value="1"/>
</dbReference>
<evidence type="ECO:0000256" key="3">
    <source>
        <dbReference type="ARBA" id="ARBA00023134"/>
    </source>
</evidence>
<evidence type="ECO:0000256" key="5">
    <source>
        <dbReference type="SAM" id="MobiDB-lite"/>
    </source>
</evidence>
<feature type="region of interest" description="Disordered" evidence="5">
    <location>
        <begin position="133"/>
        <end position="161"/>
    </location>
</feature>
<feature type="compositionally biased region" description="Basic and acidic residues" evidence="5">
    <location>
        <begin position="66"/>
        <end position="92"/>
    </location>
</feature>
<dbReference type="GO" id="GO:0005525">
    <property type="term" value="F:GTP binding"/>
    <property type="evidence" value="ECO:0007669"/>
    <property type="project" value="UniProtKB-KW"/>
</dbReference>
<evidence type="ECO:0000313" key="7">
    <source>
        <dbReference type="EMBL" id="KAF2862847.1"/>
    </source>
</evidence>
<feature type="compositionally biased region" description="Basic residues" evidence="5">
    <location>
        <begin position="26"/>
        <end position="35"/>
    </location>
</feature>
<gene>
    <name evidence="7" type="ORF">K470DRAFT_255740</name>
</gene>
<feature type="region of interest" description="Disordered" evidence="5">
    <location>
        <begin position="1"/>
        <end position="119"/>
    </location>
</feature>
<evidence type="ECO:0000259" key="6">
    <source>
        <dbReference type="Pfam" id="PF08701"/>
    </source>
</evidence>
<sequence>MKVRKPTSKRVPVRLRHKIEKASAAKQRKERRNARKNPNPQWKSRVKKDPGIPNSFPFKEQLLAEVEEKKRIKEEERMRKREMNRQKRKEDVQPATAVGDGEEEVEQDVQVEEDMEVDDKADPMAALLESARVRAKQQPQPMVGVEEEDEWDGFSSSPEPEINEKTVLPKEAIADPFGVVQKTIKSLPEEGIQAVLSHYKIPPLVTAGSDLETRFLVEVARKCGRLGKGGVPNLHSAALAVLSDIHEGRLVLPRTESKTGKGEVKVVSELKEPFRLEGLW</sequence>
<dbReference type="InterPro" id="IPR050755">
    <property type="entry name" value="TRAFAC_YlqF/YawG_RiboMat"/>
</dbReference>
<dbReference type="PANTHER" id="PTHR11089">
    <property type="entry name" value="GTP-BINDING PROTEIN-RELATED"/>
    <property type="match status" value="1"/>
</dbReference>
<keyword evidence="3" id="KW-0342">GTP-binding</keyword>